<feature type="transmembrane region" description="Helical" evidence="1">
    <location>
        <begin position="100"/>
        <end position="119"/>
    </location>
</feature>
<feature type="transmembrane region" description="Helical" evidence="1">
    <location>
        <begin position="63"/>
        <end position="88"/>
    </location>
</feature>
<evidence type="ECO:0000313" key="3">
    <source>
        <dbReference type="Proteomes" id="UP000464374"/>
    </source>
</evidence>
<keyword evidence="1" id="KW-0472">Membrane</keyword>
<organism evidence="2 3">
    <name type="scientific">Treponema vincentii</name>
    <dbReference type="NCBI Taxonomy" id="69710"/>
    <lineage>
        <taxon>Bacteria</taxon>
        <taxon>Pseudomonadati</taxon>
        <taxon>Spirochaetota</taxon>
        <taxon>Spirochaetia</taxon>
        <taxon>Spirochaetales</taxon>
        <taxon>Treponemataceae</taxon>
        <taxon>Treponema</taxon>
    </lineage>
</organism>
<dbReference type="KEGG" id="trz:GWP43_00900"/>
<keyword evidence="1" id="KW-1133">Transmembrane helix</keyword>
<dbReference type="EMBL" id="CP048020">
    <property type="protein sequence ID" value="QHX42246.1"/>
    <property type="molecule type" value="Genomic_DNA"/>
</dbReference>
<keyword evidence="1" id="KW-0812">Transmembrane</keyword>
<dbReference type="AlphaFoldDB" id="A0A6P1XXK5"/>
<dbReference type="Proteomes" id="UP000464374">
    <property type="component" value="Chromosome"/>
</dbReference>
<feature type="transmembrane region" description="Helical" evidence="1">
    <location>
        <begin position="6"/>
        <end position="26"/>
    </location>
</feature>
<reference evidence="2 3" key="1">
    <citation type="submission" date="2020-01" db="EMBL/GenBank/DDBJ databases">
        <title>Complete genome sequence of a human oral phylogroup 1 Treponema sp. strain ATCC 700766, originally isolated from periodontitis dental plaque.</title>
        <authorList>
            <person name="Chan Y."/>
            <person name="Huo Y.-B."/>
            <person name="Yu X.-L."/>
            <person name="Zeng H."/>
            <person name="Leung W.-K."/>
            <person name="Watt R.M."/>
        </authorList>
    </citation>
    <scope>NUCLEOTIDE SEQUENCE [LARGE SCALE GENOMIC DNA]</scope>
    <source>
        <strain evidence="2 3">OMZ 804</strain>
    </source>
</reference>
<name>A0A6P1XXK5_9SPIR</name>
<dbReference type="RefSeq" id="WP_162662058.1">
    <property type="nucleotide sequence ID" value="NZ_CP048020.1"/>
</dbReference>
<evidence type="ECO:0000256" key="1">
    <source>
        <dbReference type="SAM" id="Phobius"/>
    </source>
</evidence>
<protein>
    <submittedName>
        <fullName evidence="2">Uncharacterized protein</fullName>
    </submittedName>
</protein>
<proteinExistence type="predicted"/>
<evidence type="ECO:0000313" key="2">
    <source>
        <dbReference type="EMBL" id="QHX42246.1"/>
    </source>
</evidence>
<sequence length="122" mass="14160">MNELFFTTLALVFSNTIIIRLVLFALSSNEYSKKIRKLIKRRNSKWILIQRITGIIYWKDKNILLKISVIVLILSYILILYALIILILSKVNNLSNTRLISVPLKIFCIIASINFALLYTSK</sequence>
<gene>
    <name evidence="2" type="ORF">GWP43_00900</name>
</gene>
<accession>A0A6P1XXK5</accession>